<name>C1KER7_HUMAN</name>
<evidence type="ECO:0000313" key="2">
    <source>
        <dbReference type="EMBL" id="ACO49617.1"/>
    </source>
</evidence>
<sequence>KPSVELTRELQGTRLPRSLGRPVREHPRPSAFLPVVHPSPVSHTPHPM</sequence>
<organism evidence="2">
    <name type="scientific">Homo sapiens</name>
    <name type="common">Human</name>
    <dbReference type="NCBI Taxonomy" id="9606"/>
    <lineage>
        <taxon>Eukaryota</taxon>
        <taxon>Metazoa</taxon>
        <taxon>Chordata</taxon>
        <taxon>Craniata</taxon>
        <taxon>Vertebrata</taxon>
        <taxon>Euteleostomi</taxon>
        <taxon>Mammalia</taxon>
        <taxon>Eutheria</taxon>
        <taxon>Euarchontoglires</taxon>
        <taxon>Primates</taxon>
        <taxon>Haplorrhini</taxon>
        <taxon>Catarrhini</taxon>
        <taxon>Hominidae</taxon>
        <taxon>Homo</taxon>
    </lineage>
</organism>
<dbReference type="AlphaFoldDB" id="C1KER7"/>
<protein>
    <submittedName>
        <fullName evidence="2">LRRC16B</fullName>
    </submittedName>
</protein>
<dbReference type="EMBL" id="FJ821284">
    <property type="protein sequence ID" value="ACO49617.1"/>
    <property type="molecule type" value="Genomic_DNA"/>
</dbReference>
<proteinExistence type="predicted"/>
<reference evidence="2" key="1">
    <citation type="journal article" date="2009" name="Genome Res.">
        <title>The difficulty of avoiding false positives in genome scans for natural selection.</title>
        <authorList>
            <person name="Mallick S."/>
            <person name="Gnerre S."/>
            <person name="Muller P."/>
            <person name="Reich D."/>
        </authorList>
    </citation>
    <scope>NUCLEOTIDE SEQUENCE</scope>
    <source>
        <strain evidence="2">945602_humanF72</strain>
    </source>
</reference>
<accession>C1KER7</accession>
<feature type="non-terminal residue" evidence="2">
    <location>
        <position position="48"/>
    </location>
</feature>
<gene>
    <name evidence="2" type="primary">LRRC16B</name>
</gene>
<feature type="region of interest" description="Disordered" evidence="1">
    <location>
        <begin position="1"/>
        <end position="48"/>
    </location>
</feature>
<feature type="non-terminal residue" evidence="2">
    <location>
        <position position="1"/>
    </location>
</feature>
<feature type="compositionally biased region" description="Low complexity" evidence="1">
    <location>
        <begin position="34"/>
        <end position="48"/>
    </location>
</feature>
<evidence type="ECO:0000256" key="1">
    <source>
        <dbReference type="SAM" id="MobiDB-lite"/>
    </source>
</evidence>